<dbReference type="STRING" id="1385511.GCA_000425225_01827"/>
<evidence type="ECO:0000256" key="1">
    <source>
        <dbReference type="SAM" id="Coils"/>
    </source>
</evidence>
<evidence type="ECO:0000313" key="4">
    <source>
        <dbReference type="EMBL" id="KGX83715.1"/>
    </source>
</evidence>
<evidence type="ECO:0000259" key="3">
    <source>
        <dbReference type="Pfam" id="PF22746"/>
    </source>
</evidence>
<dbReference type="eggNOG" id="COG3595">
    <property type="taxonomic scope" value="Bacteria"/>
</dbReference>
<comment type="caution">
    <text evidence="4">The sequence shown here is derived from an EMBL/GenBank/DDBJ whole genome shotgun (WGS) entry which is preliminary data.</text>
</comment>
<dbReference type="InterPro" id="IPR053959">
    <property type="entry name" value="YvlB/LiaX_N"/>
</dbReference>
<feature type="domain" description="DUF4097" evidence="2">
    <location>
        <begin position="150"/>
        <end position="340"/>
    </location>
</feature>
<proteinExistence type="predicted"/>
<evidence type="ECO:0000259" key="2">
    <source>
        <dbReference type="Pfam" id="PF13349"/>
    </source>
</evidence>
<dbReference type="InterPro" id="IPR016599">
    <property type="entry name" value="UCP012569"/>
</dbReference>
<name>A0A0A5FY29_9BACI</name>
<dbReference type="Pfam" id="PF22746">
    <property type="entry name" value="SHOCT-like_DUF2089-C"/>
    <property type="match status" value="1"/>
</dbReference>
<keyword evidence="1" id="KW-0175">Coiled coil</keyword>
<gene>
    <name evidence="4" type="ORF">N783_21955</name>
</gene>
<protein>
    <submittedName>
        <fullName evidence="4">Uncharacterized protein</fullName>
    </submittedName>
</protein>
<keyword evidence="5" id="KW-1185">Reference proteome</keyword>
<feature type="domain" description="YvlB/LiaX N-terminal" evidence="3">
    <location>
        <begin position="3"/>
        <end position="31"/>
    </location>
</feature>
<reference evidence="4 5" key="1">
    <citation type="submission" date="2013-08" db="EMBL/GenBank/DDBJ databases">
        <authorList>
            <person name="Huang J."/>
            <person name="Wang G."/>
        </authorList>
    </citation>
    <scope>NUCLEOTIDE SEQUENCE [LARGE SCALE GENOMIC DNA]</scope>
    <source>
        <strain evidence="4 5">BH030004</strain>
    </source>
</reference>
<dbReference type="Pfam" id="PF13349">
    <property type="entry name" value="DUF4097"/>
    <property type="match status" value="1"/>
</dbReference>
<dbReference type="Gene3D" id="2.160.20.120">
    <property type="match status" value="1"/>
</dbReference>
<organism evidence="4 5">
    <name type="scientific">Pontibacillus marinus BH030004 = DSM 16465</name>
    <dbReference type="NCBI Taxonomy" id="1385511"/>
    <lineage>
        <taxon>Bacteria</taxon>
        <taxon>Bacillati</taxon>
        <taxon>Bacillota</taxon>
        <taxon>Bacilli</taxon>
        <taxon>Bacillales</taxon>
        <taxon>Bacillaceae</taxon>
        <taxon>Pontibacillus</taxon>
    </lineage>
</organism>
<feature type="coiled-coil region" evidence="1">
    <location>
        <begin position="12"/>
        <end position="42"/>
    </location>
</feature>
<evidence type="ECO:0000313" key="5">
    <source>
        <dbReference type="Proteomes" id="UP000030403"/>
    </source>
</evidence>
<sequence length="365" mass="41872">MSEERKRILKMIEDQVITAEEAEELLESLKHAENVEKEETEQQQQDLTTKVDWNAKQEQHYYETESTKKRFMNFVEDAVKKIKNVDLDFNFGHSYQVSHIFQYEGVSFSEVYLDISNGSTKVIPWEEEDVRIECEAKVYNAESRDAARKFFMDEKKFLVDDDSLRFAIASKKISASVKLYIPKKEYEKVSLRMFNGSIHSEHLHAEELRAKTANGSIKLSHMRGDEWDIASSNGSITLKDIVCNELETESLNGSIKLDGEFGKVDSQVVNGSIHCDWQGDQGHTGFFKSLTGSIRINLSDDRRIDGELKTSVGSINCNIPEFRVIEEKKDVLKKELRFEAHPEKEKTLHLEAETKTGSVKVNSND</sequence>
<accession>A0A0A5FY29</accession>
<dbReference type="PIRSF" id="PIRSF012569">
    <property type="entry name" value="UCP012569"/>
    <property type="match status" value="1"/>
</dbReference>
<dbReference type="Proteomes" id="UP000030403">
    <property type="component" value="Unassembled WGS sequence"/>
</dbReference>
<dbReference type="AlphaFoldDB" id="A0A0A5FY29"/>
<dbReference type="RefSeq" id="WP_027445857.1">
    <property type="nucleotide sequence ID" value="NZ_AULJ01000018.1"/>
</dbReference>
<dbReference type="InterPro" id="IPR025164">
    <property type="entry name" value="Toastrack_DUF4097"/>
</dbReference>
<dbReference type="EMBL" id="AVPF01000087">
    <property type="protein sequence ID" value="KGX83715.1"/>
    <property type="molecule type" value="Genomic_DNA"/>
</dbReference>
<dbReference type="OrthoDB" id="2240743at2"/>